<evidence type="ECO:0000313" key="6">
    <source>
        <dbReference type="EMBL" id="MBR8536733.1"/>
    </source>
</evidence>
<sequence length="197" mass="22512">MATYLFIFYCIFLVALFIIPSYITYKRTGINPFKFSKEESAINYVGKAYKIISAIAFVTIALNSFLPSAMQFLVSIEYLKSDIIVWIGLGLLHLSFIIIFIAQRNMANEWRIGIDNENEVNLITKGLFGISRNPIFLGVLIVFVGMFLIIPNAVTLVILISGFIVIQVQVRLEEEFLLTSLGDEYIEYMTKVNRWLL</sequence>
<dbReference type="Gene3D" id="1.20.120.1630">
    <property type="match status" value="1"/>
</dbReference>
<feature type="transmembrane region" description="Helical" evidence="5">
    <location>
        <begin position="6"/>
        <end position="23"/>
    </location>
</feature>
<proteinExistence type="predicted"/>
<accession>A0A941F4K7</accession>
<feature type="transmembrane region" description="Helical" evidence="5">
    <location>
        <begin position="44"/>
        <end position="63"/>
    </location>
</feature>
<comment type="caution">
    <text evidence="6">The sequence shown here is derived from an EMBL/GenBank/DDBJ whole genome shotgun (WGS) entry which is preliminary data.</text>
</comment>
<evidence type="ECO:0000313" key="7">
    <source>
        <dbReference type="Proteomes" id="UP000679220"/>
    </source>
</evidence>
<gene>
    <name evidence="6" type="ORF">KDU71_14245</name>
</gene>
<name>A0A941F4K7_9BACT</name>
<keyword evidence="4 5" id="KW-0472">Membrane</keyword>
<comment type="subcellular location">
    <subcellularLocation>
        <location evidence="1">Endomembrane system</location>
        <topology evidence="1">Multi-pass membrane protein</topology>
    </subcellularLocation>
</comment>
<evidence type="ECO:0000256" key="2">
    <source>
        <dbReference type="ARBA" id="ARBA00022692"/>
    </source>
</evidence>
<evidence type="ECO:0000256" key="3">
    <source>
        <dbReference type="ARBA" id="ARBA00022989"/>
    </source>
</evidence>
<dbReference type="GO" id="GO:0016740">
    <property type="term" value="F:transferase activity"/>
    <property type="evidence" value="ECO:0007669"/>
    <property type="project" value="UniProtKB-ARBA"/>
</dbReference>
<dbReference type="Proteomes" id="UP000679220">
    <property type="component" value="Unassembled WGS sequence"/>
</dbReference>
<dbReference type="PANTHER" id="PTHR12714:SF9">
    <property type="entry name" value="PROTEIN-S-ISOPRENYLCYSTEINE O-METHYLTRANSFERASE"/>
    <property type="match status" value="1"/>
</dbReference>
<dbReference type="EMBL" id="JAGTAR010000022">
    <property type="protein sequence ID" value="MBR8536733.1"/>
    <property type="molecule type" value="Genomic_DNA"/>
</dbReference>
<evidence type="ECO:0000256" key="1">
    <source>
        <dbReference type="ARBA" id="ARBA00004127"/>
    </source>
</evidence>
<keyword evidence="3 5" id="KW-1133">Transmembrane helix</keyword>
<keyword evidence="2 5" id="KW-0812">Transmembrane</keyword>
<feature type="transmembrane region" description="Helical" evidence="5">
    <location>
        <begin position="83"/>
        <end position="102"/>
    </location>
</feature>
<keyword evidence="7" id="KW-1185">Reference proteome</keyword>
<organism evidence="6 7">
    <name type="scientific">Carboxylicivirga sediminis</name>
    <dbReference type="NCBI Taxonomy" id="2006564"/>
    <lineage>
        <taxon>Bacteria</taxon>
        <taxon>Pseudomonadati</taxon>
        <taxon>Bacteroidota</taxon>
        <taxon>Bacteroidia</taxon>
        <taxon>Marinilabiliales</taxon>
        <taxon>Marinilabiliaceae</taxon>
        <taxon>Carboxylicivirga</taxon>
    </lineage>
</organism>
<reference evidence="6" key="2">
    <citation type="submission" date="2021-04" db="EMBL/GenBank/DDBJ databases">
        <authorList>
            <person name="Zhang T."/>
            <person name="Zhang Y."/>
            <person name="Lu D."/>
            <person name="Zuo D."/>
            <person name="Du Z."/>
        </authorList>
    </citation>
    <scope>NUCLEOTIDE SEQUENCE</scope>
    <source>
        <strain evidence="6">JR1</strain>
    </source>
</reference>
<dbReference type="GO" id="GO:0012505">
    <property type="term" value="C:endomembrane system"/>
    <property type="evidence" value="ECO:0007669"/>
    <property type="project" value="UniProtKB-SubCell"/>
</dbReference>
<dbReference type="Pfam" id="PF04191">
    <property type="entry name" value="PEMT"/>
    <property type="match status" value="1"/>
</dbReference>
<dbReference type="InterPro" id="IPR007318">
    <property type="entry name" value="Phopholipid_MeTrfase"/>
</dbReference>
<dbReference type="PANTHER" id="PTHR12714">
    <property type="entry name" value="PROTEIN-S ISOPRENYLCYSTEINE O-METHYLTRANSFERASE"/>
    <property type="match status" value="1"/>
</dbReference>
<evidence type="ECO:0000256" key="5">
    <source>
        <dbReference type="SAM" id="Phobius"/>
    </source>
</evidence>
<evidence type="ECO:0000256" key="4">
    <source>
        <dbReference type="ARBA" id="ARBA00023136"/>
    </source>
</evidence>
<dbReference type="AlphaFoldDB" id="A0A941F4K7"/>
<reference evidence="6" key="1">
    <citation type="journal article" date="2018" name="Int. J. Syst. Evol. Microbiol.">
        <title>Carboxylicivirga sediminis sp. nov., isolated from coastal sediment.</title>
        <authorList>
            <person name="Wang F.Q."/>
            <person name="Ren L.H."/>
            <person name="Zou R.J."/>
            <person name="Sun Y.Z."/>
            <person name="Liu X.J."/>
            <person name="Jiang F."/>
            <person name="Liu L.J."/>
        </authorList>
    </citation>
    <scope>NUCLEOTIDE SEQUENCE</scope>
    <source>
        <strain evidence="6">JR1</strain>
    </source>
</reference>
<feature type="transmembrane region" description="Helical" evidence="5">
    <location>
        <begin position="135"/>
        <end position="168"/>
    </location>
</feature>
<protein>
    <submittedName>
        <fullName evidence="6">Isoprenylcysteine carboxylmethyltransferase family protein</fullName>
    </submittedName>
</protein>
<dbReference type="RefSeq" id="WP_212191760.1">
    <property type="nucleotide sequence ID" value="NZ_JAGTAR010000022.1"/>
</dbReference>